<proteinExistence type="predicted"/>
<keyword evidence="7" id="KW-1185">Reference proteome</keyword>
<feature type="compositionally biased region" description="Low complexity" evidence="3">
    <location>
        <begin position="399"/>
        <end position="413"/>
    </location>
</feature>
<gene>
    <name evidence="6" type="ORF">G5V58_18040</name>
</gene>
<dbReference type="SUPFAM" id="SSF53756">
    <property type="entry name" value="UDP-Glycosyltransferase/glycogen phosphorylase"/>
    <property type="match status" value="1"/>
</dbReference>
<dbReference type="EMBL" id="CP049257">
    <property type="protein sequence ID" value="QIG44426.1"/>
    <property type="molecule type" value="Genomic_DNA"/>
</dbReference>
<evidence type="ECO:0000256" key="3">
    <source>
        <dbReference type="SAM" id="MobiDB-lite"/>
    </source>
</evidence>
<name>A0A6G6WGU0_9ACTN</name>
<evidence type="ECO:0000256" key="1">
    <source>
        <dbReference type="ARBA" id="ARBA00022676"/>
    </source>
</evidence>
<dbReference type="AlphaFoldDB" id="A0A6G6WGU0"/>
<evidence type="ECO:0000313" key="7">
    <source>
        <dbReference type="Proteomes" id="UP000502996"/>
    </source>
</evidence>
<evidence type="ECO:0000313" key="6">
    <source>
        <dbReference type="EMBL" id="QIG44426.1"/>
    </source>
</evidence>
<keyword evidence="2 6" id="KW-0808">Transferase</keyword>
<dbReference type="GO" id="GO:0016757">
    <property type="term" value="F:glycosyltransferase activity"/>
    <property type="evidence" value="ECO:0007669"/>
    <property type="project" value="UniProtKB-KW"/>
</dbReference>
<dbReference type="Pfam" id="PF00534">
    <property type="entry name" value="Glycos_transf_1"/>
    <property type="match status" value="1"/>
</dbReference>
<evidence type="ECO:0000259" key="4">
    <source>
        <dbReference type="Pfam" id="PF00534"/>
    </source>
</evidence>
<accession>A0A6G6WGU0</accession>
<keyword evidence="1" id="KW-0328">Glycosyltransferase</keyword>
<dbReference type="Proteomes" id="UP000502996">
    <property type="component" value="Chromosome"/>
</dbReference>
<organism evidence="6 7">
    <name type="scientific">Nocardioides anomalus</name>
    <dbReference type="NCBI Taxonomy" id="2712223"/>
    <lineage>
        <taxon>Bacteria</taxon>
        <taxon>Bacillati</taxon>
        <taxon>Actinomycetota</taxon>
        <taxon>Actinomycetes</taxon>
        <taxon>Propionibacteriales</taxon>
        <taxon>Nocardioidaceae</taxon>
        <taxon>Nocardioides</taxon>
    </lineage>
</organism>
<feature type="compositionally biased region" description="Pro residues" evidence="3">
    <location>
        <begin position="414"/>
        <end position="423"/>
    </location>
</feature>
<dbReference type="InterPro" id="IPR028098">
    <property type="entry name" value="Glyco_trans_4-like_N"/>
</dbReference>
<dbReference type="PANTHER" id="PTHR12526:SF627">
    <property type="entry name" value="D-RHAMNOSYLTRANSFERASE WBPZ"/>
    <property type="match status" value="1"/>
</dbReference>
<dbReference type="Gene3D" id="3.40.50.2000">
    <property type="entry name" value="Glycogen Phosphorylase B"/>
    <property type="match status" value="2"/>
</dbReference>
<feature type="compositionally biased region" description="Low complexity" evidence="3">
    <location>
        <begin position="452"/>
        <end position="477"/>
    </location>
</feature>
<sequence length="503" mass="54982">MRITFLVQSAHKLGGTERAALTQANALVDLGHEVRLLSVVKAAEQPAFWIDERVAVEFLVDLTQSHDEALHARPSVLVPERWDKQFSALTDVGLEAGLRGLQTDVLVTVTPALLATALALVPDEVVVVHQEHRSSSQRTSGLEPLLVNAPRADVVALLTTAMGDWLRAELGPVAPEVVVVPNALPQGHAPRSLLDSRTIVAAGRLVMEKQFLKLVQAFADVADELPGWRLRILGQGHQRPHLVRETRKRGLYDRVELPGTATDMASEWAKASVMALTSRAEGFPLTMQEAMAAGVPCVSFDCASGPREIVRHEVNGLLVAPESIAGMSAALLRVGRDDELRRRLGAGALETAAEWEASRIAGRWVEVFERALERRAGRPRYAALAARPAPPPPRRRRSGPTASRPRTPVTPRWTWPPAPPPRSPTSGWSSRPTRPGGRSWCCRWPRARRTSRSSPGPTRRRTSPCATPPSTAGPSAAVRSRRWPPTCCAAVRRSSRSSRPRRR</sequence>
<dbReference type="Pfam" id="PF13439">
    <property type="entry name" value="Glyco_transf_4"/>
    <property type="match status" value="1"/>
</dbReference>
<dbReference type="PANTHER" id="PTHR12526">
    <property type="entry name" value="GLYCOSYLTRANSFERASE"/>
    <property type="match status" value="1"/>
</dbReference>
<feature type="compositionally biased region" description="Basic residues" evidence="3">
    <location>
        <begin position="493"/>
        <end position="503"/>
    </location>
</feature>
<feature type="region of interest" description="Disordered" evidence="3">
    <location>
        <begin position="382"/>
        <end position="503"/>
    </location>
</feature>
<feature type="domain" description="Glycosyltransferase subfamily 4-like N-terminal" evidence="5">
    <location>
        <begin position="14"/>
        <end position="183"/>
    </location>
</feature>
<dbReference type="InterPro" id="IPR001296">
    <property type="entry name" value="Glyco_trans_1"/>
</dbReference>
<feature type="domain" description="Glycosyl transferase family 1" evidence="4">
    <location>
        <begin position="195"/>
        <end position="348"/>
    </location>
</feature>
<protein>
    <submittedName>
        <fullName evidence="6">Glycosyltransferase family 4 protein</fullName>
    </submittedName>
</protein>
<evidence type="ECO:0000256" key="2">
    <source>
        <dbReference type="ARBA" id="ARBA00022679"/>
    </source>
</evidence>
<evidence type="ECO:0000259" key="5">
    <source>
        <dbReference type="Pfam" id="PF13439"/>
    </source>
</evidence>
<reference evidence="6 7" key="1">
    <citation type="submission" date="2020-02" db="EMBL/GenBank/DDBJ databases">
        <title>Full genome sequence of Nocardioides sp. R-3366.</title>
        <authorList>
            <person name="Im W.-T."/>
        </authorList>
    </citation>
    <scope>NUCLEOTIDE SEQUENCE [LARGE SCALE GENOMIC DNA]</scope>
    <source>
        <strain evidence="6 7">R-3366</strain>
    </source>
</reference>
<dbReference type="KEGG" id="nano:G5V58_18040"/>
<dbReference type="RefSeq" id="WP_165235819.1">
    <property type="nucleotide sequence ID" value="NZ_CP049257.1"/>
</dbReference>